<dbReference type="Proteomes" id="UP000033900">
    <property type="component" value="Unassembled WGS sequence"/>
</dbReference>
<dbReference type="EMBL" id="JYJB01000008">
    <property type="protein sequence ID" value="KJL48001.1"/>
    <property type="molecule type" value="Genomic_DNA"/>
</dbReference>
<reference evidence="1 2" key="1">
    <citation type="submission" date="2015-02" db="EMBL/GenBank/DDBJ databases">
        <title>Draft genome sequences of ten Microbacterium spp. with emphasis on heavy metal contaminated environments.</title>
        <authorList>
            <person name="Corretto E."/>
        </authorList>
    </citation>
    <scope>NUCLEOTIDE SEQUENCE [LARGE SCALE GENOMIC DNA]</scope>
    <source>
        <strain evidence="1 2">SA35</strain>
    </source>
</reference>
<sequence>MSNPGMVCAMAEYIEDLEVHAVGNRVTVSSGGPLSSRRMAVSARVDVETGEVSFYVNPKLIHVLRKD</sequence>
<dbReference type="AlphaFoldDB" id="A0A0M2HMR5"/>
<comment type="caution">
    <text evidence="1">The sequence shown here is derived from an EMBL/GenBank/DDBJ whole genome shotgun (WGS) entry which is preliminary data.</text>
</comment>
<evidence type="ECO:0000313" key="1">
    <source>
        <dbReference type="EMBL" id="KJL48001.1"/>
    </source>
</evidence>
<accession>A0A0M2HMR5</accession>
<organism evidence="1 2">
    <name type="scientific">Microbacterium hydrocarbonoxydans</name>
    <dbReference type="NCBI Taxonomy" id="273678"/>
    <lineage>
        <taxon>Bacteria</taxon>
        <taxon>Bacillati</taxon>
        <taxon>Actinomycetota</taxon>
        <taxon>Actinomycetes</taxon>
        <taxon>Micrococcales</taxon>
        <taxon>Microbacteriaceae</taxon>
        <taxon>Microbacterium</taxon>
    </lineage>
</organism>
<protein>
    <submittedName>
        <fullName evidence="1">Uncharacterized protein</fullName>
    </submittedName>
</protein>
<name>A0A0M2HMR5_9MICO</name>
<gene>
    <name evidence="1" type="ORF">RS84_01630</name>
</gene>
<dbReference type="STRING" id="273678.RS84_01630"/>
<evidence type="ECO:0000313" key="2">
    <source>
        <dbReference type="Proteomes" id="UP000033900"/>
    </source>
</evidence>
<dbReference type="PATRIC" id="fig|273678.4.peg.1629"/>
<keyword evidence="2" id="KW-1185">Reference proteome</keyword>
<proteinExistence type="predicted"/>